<organism evidence="12 13">
    <name type="scientific">Notoacmeibacter marinus</name>
    <dbReference type="NCBI Taxonomy" id="1876515"/>
    <lineage>
        <taxon>Bacteria</taxon>
        <taxon>Pseudomonadati</taxon>
        <taxon>Pseudomonadota</taxon>
        <taxon>Alphaproteobacteria</taxon>
        <taxon>Hyphomicrobiales</taxon>
        <taxon>Notoacmeibacteraceae</taxon>
        <taxon>Notoacmeibacter</taxon>
    </lineage>
</organism>
<dbReference type="GO" id="GO:0000166">
    <property type="term" value="F:nucleotide binding"/>
    <property type="evidence" value="ECO:0007669"/>
    <property type="project" value="UniProtKB-KW"/>
</dbReference>
<proteinExistence type="inferred from homology"/>
<evidence type="ECO:0000256" key="5">
    <source>
        <dbReference type="ARBA" id="ARBA00022643"/>
    </source>
</evidence>
<dbReference type="InterPro" id="IPR013785">
    <property type="entry name" value="Aldolase_TIM"/>
</dbReference>
<dbReference type="SUPFAM" id="SSF51412">
    <property type="entry name" value="Inosine monophosphate dehydrogenase (IMPDH)"/>
    <property type="match status" value="1"/>
</dbReference>
<name>A0A231UXI7_9HYPH</name>
<dbReference type="Proteomes" id="UP000215405">
    <property type="component" value="Unassembled WGS sequence"/>
</dbReference>
<keyword evidence="4" id="KW-0285">Flavoprotein</keyword>
<dbReference type="RefSeq" id="WP_094077480.1">
    <property type="nucleotide sequence ID" value="NZ_NBYO01000002.1"/>
</dbReference>
<keyword evidence="8" id="KW-0503">Monooxygenase</keyword>
<comment type="catalytic activity">
    <reaction evidence="10">
        <text>3 propionate 3-nitronate + 3 O2 + H2O = 3 3-oxopropanoate + 2 nitrate + nitrite + H2O2 + 3 H(+)</text>
        <dbReference type="Rhea" id="RHEA:57332"/>
        <dbReference type="ChEBI" id="CHEBI:15377"/>
        <dbReference type="ChEBI" id="CHEBI:15378"/>
        <dbReference type="ChEBI" id="CHEBI:15379"/>
        <dbReference type="ChEBI" id="CHEBI:16240"/>
        <dbReference type="ChEBI" id="CHEBI:16301"/>
        <dbReference type="ChEBI" id="CHEBI:17632"/>
        <dbReference type="ChEBI" id="CHEBI:33190"/>
        <dbReference type="ChEBI" id="CHEBI:136067"/>
    </reaction>
</comment>
<dbReference type="AlphaFoldDB" id="A0A231UXI7"/>
<sequence>MHDDSFSSLLEGRQPIIQAPMAGISTPDLAAAVCNAGAIGSLGLGAMNAGTAANAIRDLRSLTAEPFILNVFCHREEPSDENVEQEWLARLKDEFARFDAPAPAHLTTPYTPYQDDLEMQTLMLHTRPAALTFHFGLPDQNHIAALKEAGIGLGATATNADEARFIEKAGLDFIVAQGWQAGGHRGVFDPSANDEKLPTDRLLAACLSASELPVVAAGGIMNGADIFRFLSAGASACQLGTAFVGCLESSASAAQREWLADPDRETVMTRAISGRPARGFANRLTEIGEKAGVSAIPAYPRAYSVGKALHGVASAHDCHDYGAFWAGTGHAKSHSIPAARLVETLVAEWRAAMKSGA</sequence>
<dbReference type="Pfam" id="PF03060">
    <property type="entry name" value="NMO"/>
    <property type="match status" value="1"/>
</dbReference>
<evidence type="ECO:0000313" key="12">
    <source>
        <dbReference type="EMBL" id="OXT00655.1"/>
    </source>
</evidence>
<keyword evidence="6" id="KW-0547">Nucleotide-binding</keyword>
<evidence type="ECO:0000256" key="10">
    <source>
        <dbReference type="ARBA" id="ARBA00049401"/>
    </source>
</evidence>
<dbReference type="CDD" id="cd04730">
    <property type="entry name" value="NPD_like"/>
    <property type="match status" value="1"/>
</dbReference>
<keyword evidence="3" id="KW-0216">Detoxification</keyword>
<dbReference type="PANTHER" id="PTHR42747:SF3">
    <property type="entry name" value="NITRONATE MONOOXYGENASE-RELATED"/>
    <property type="match status" value="1"/>
</dbReference>
<comment type="caution">
    <text evidence="12">The sequence shown here is derived from an EMBL/GenBank/DDBJ whole genome shotgun (WGS) entry which is preliminary data.</text>
</comment>
<keyword evidence="5" id="KW-0288">FMN</keyword>
<dbReference type="Gene3D" id="3.20.20.70">
    <property type="entry name" value="Aldolase class I"/>
    <property type="match status" value="1"/>
</dbReference>
<evidence type="ECO:0000256" key="8">
    <source>
        <dbReference type="ARBA" id="ARBA00023033"/>
    </source>
</evidence>
<dbReference type="PANTHER" id="PTHR42747">
    <property type="entry name" value="NITRONATE MONOOXYGENASE-RELATED"/>
    <property type="match status" value="1"/>
</dbReference>
<evidence type="ECO:0000256" key="2">
    <source>
        <dbReference type="ARBA" id="ARBA00009881"/>
    </source>
</evidence>
<evidence type="ECO:0000256" key="9">
    <source>
        <dbReference type="ARBA" id="ARBA00031155"/>
    </source>
</evidence>
<dbReference type="FunFam" id="3.20.20.70:FF:000154">
    <property type="entry name" value="Probable nitronate monooxygenase"/>
    <property type="match status" value="1"/>
</dbReference>
<dbReference type="InterPro" id="IPR004136">
    <property type="entry name" value="NMO"/>
</dbReference>
<evidence type="ECO:0000256" key="6">
    <source>
        <dbReference type="ARBA" id="ARBA00022741"/>
    </source>
</evidence>
<keyword evidence="13" id="KW-1185">Reference proteome</keyword>
<evidence type="ECO:0000313" key="13">
    <source>
        <dbReference type="Proteomes" id="UP000215405"/>
    </source>
</evidence>
<evidence type="ECO:0000256" key="4">
    <source>
        <dbReference type="ARBA" id="ARBA00022630"/>
    </source>
</evidence>
<protein>
    <recommendedName>
        <fullName evidence="11">Nitronate monooxygenase</fullName>
    </recommendedName>
    <alternativeName>
        <fullName evidence="9">Propionate 3-nitronate monooxygenase</fullName>
    </alternativeName>
</protein>
<reference evidence="13" key="1">
    <citation type="journal article" date="2017" name="Int. J. Syst. Evol. Microbiol.">
        <title>Notoacmeibacter marinus gen. nov., sp. nov., isolated from the gut of a limpet and proposal of Notoacmeibacteraceae fam. nov. in the order Rhizobiales of the class Alphaproteobacteria.</title>
        <authorList>
            <person name="Huang Z."/>
            <person name="Guo F."/>
            <person name="Lai Q."/>
        </authorList>
    </citation>
    <scope>NUCLEOTIDE SEQUENCE [LARGE SCALE GENOMIC DNA]</scope>
    <source>
        <strain evidence="13">XMTR2A4</strain>
    </source>
</reference>
<gene>
    <name evidence="12" type="ORF">B7H23_11195</name>
</gene>
<dbReference type="GO" id="GO:0018580">
    <property type="term" value="F:nitronate monooxygenase activity"/>
    <property type="evidence" value="ECO:0007669"/>
    <property type="project" value="InterPro"/>
</dbReference>
<accession>A0A231UXI7</accession>
<evidence type="ECO:0000256" key="7">
    <source>
        <dbReference type="ARBA" id="ARBA00023002"/>
    </source>
</evidence>
<comment type="cofactor">
    <cofactor evidence="1">
        <name>FMN</name>
        <dbReference type="ChEBI" id="CHEBI:58210"/>
    </cofactor>
</comment>
<evidence type="ECO:0000256" key="1">
    <source>
        <dbReference type="ARBA" id="ARBA00001917"/>
    </source>
</evidence>
<keyword evidence="7" id="KW-0560">Oxidoreductase</keyword>
<dbReference type="GO" id="GO:0009636">
    <property type="term" value="P:response to toxic substance"/>
    <property type="evidence" value="ECO:0007669"/>
    <property type="project" value="UniProtKB-KW"/>
</dbReference>
<evidence type="ECO:0000256" key="3">
    <source>
        <dbReference type="ARBA" id="ARBA00022575"/>
    </source>
</evidence>
<evidence type="ECO:0000256" key="11">
    <source>
        <dbReference type="ARBA" id="ARBA00067136"/>
    </source>
</evidence>
<comment type="similarity">
    <text evidence="2">Belongs to the nitronate monooxygenase family. NMO class I subfamily.</text>
</comment>
<dbReference type="EMBL" id="NBYO01000002">
    <property type="protein sequence ID" value="OXT00655.1"/>
    <property type="molecule type" value="Genomic_DNA"/>
</dbReference>